<protein>
    <recommendedName>
        <fullName evidence="4">Multidrug transporter</fullName>
    </recommendedName>
</protein>
<evidence type="ECO:0000313" key="3">
    <source>
        <dbReference type="Proteomes" id="UP000218628"/>
    </source>
</evidence>
<proteinExistence type="predicted"/>
<dbReference type="EMBL" id="CP023510">
    <property type="protein sequence ID" value="ATF63210.1"/>
    <property type="molecule type" value="Genomic_DNA"/>
</dbReference>
<accession>A0A291DFQ9</accession>
<dbReference type="AlphaFoldDB" id="A0A291DFQ9"/>
<evidence type="ECO:0008006" key="4">
    <source>
        <dbReference type="Google" id="ProtNLM"/>
    </source>
</evidence>
<gene>
    <name evidence="2" type="ORF">CO690_05775</name>
</gene>
<evidence type="ECO:0000313" key="2">
    <source>
        <dbReference type="EMBL" id="ATF63210.1"/>
    </source>
</evidence>
<feature type="chain" id="PRO_5038663485" description="Multidrug transporter" evidence="1">
    <location>
        <begin position="25"/>
        <end position="271"/>
    </location>
</feature>
<keyword evidence="1" id="KW-0732">Signal</keyword>
<evidence type="ECO:0000256" key="1">
    <source>
        <dbReference type="SAM" id="SignalP"/>
    </source>
</evidence>
<organism evidence="2 3">
    <name type="scientific">Rothia mucilaginosa</name>
    <dbReference type="NCBI Taxonomy" id="43675"/>
    <lineage>
        <taxon>Bacteria</taxon>
        <taxon>Bacillati</taxon>
        <taxon>Actinomycetota</taxon>
        <taxon>Actinomycetes</taxon>
        <taxon>Micrococcales</taxon>
        <taxon>Micrococcaceae</taxon>
        <taxon>Rothia</taxon>
    </lineage>
</organism>
<feature type="signal peptide" evidence="1">
    <location>
        <begin position="1"/>
        <end position="24"/>
    </location>
</feature>
<dbReference type="Proteomes" id="UP000218628">
    <property type="component" value="Chromosome"/>
</dbReference>
<dbReference type="PROSITE" id="PS51257">
    <property type="entry name" value="PROKAR_LIPOPROTEIN"/>
    <property type="match status" value="1"/>
</dbReference>
<reference evidence="3" key="1">
    <citation type="submission" date="2017-09" db="EMBL/GenBank/DDBJ databases">
        <title>FDA dAtabase for Regulatory Grade micrObial Sequences (FDA-ARGOS): Supporting development and validation of Infectious Disease Dx tests.</title>
        <authorList>
            <person name="Minogue T."/>
            <person name="Wolcott M."/>
            <person name="Wasieloski L."/>
            <person name="Aguilar W."/>
            <person name="Moore D."/>
            <person name="Tallon L."/>
            <person name="Sadzewicz L."/>
            <person name="Ott S."/>
            <person name="Zhao X."/>
            <person name="Nagaraj S."/>
            <person name="Vavikolanu K."/>
            <person name="Aluvathingal J."/>
            <person name="Nadendla S."/>
            <person name="Sichtig H."/>
        </authorList>
    </citation>
    <scope>NUCLEOTIDE SEQUENCE [LARGE SCALE GENOMIC DNA]</scope>
    <source>
        <strain evidence="3">FDAARGOS_369</strain>
    </source>
</reference>
<dbReference type="RefSeq" id="WP_049346186.1">
    <property type="nucleotide sequence ID" value="NZ_CAUOZU010000003.1"/>
</dbReference>
<name>A0A291DFQ9_9MICC</name>
<sequence length="271" mass="30663">MRKALSAVTVFCLLGACVSCSNSAERDTSRKAVLDYSKNYIHLPLDEYAFDELTIRTVSTAWHTLMSECYAHHGQSYAVPSIDTPQPGGLYGTWNVEYAKKYGYSHKEESRGSDDSAADDINAQCQEEVKAAFSDVELDEKEYRFVGELNSQAYTYASQTDEWKNIRSEWWTCLRERGLTPREGESDWMSEESAHFMASSQGNEETKPEEIRLATIEAECNQKVGMAQRLGDLEASYQGPLIEKNQAKLNQLKAEKEKRVAKAREIIATHQ</sequence>